<proteinExistence type="predicted"/>
<evidence type="ECO:0000313" key="1">
    <source>
        <dbReference type="EMBL" id="OXU20852.1"/>
    </source>
</evidence>
<gene>
    <name evidence="1" type="ORF">TSAR_007078</name>
</gene>
<dbReference type="AlphaFoldDB" id="A0A232ERA1"/>
<keyword evidence="2" id="KW-1185">Reference proteome</keyword>
<evidence type="ECO:0008006" key="3">
    <source>
        <dbReference type="Google" id="ProtNLM"/>
    </source>
</evidence>
<dbReference type="EMBL" id="NNAY01002656">
    <property type="protein sequence ID" value="OXU20852.1"/>
    <property type="molecule type" value="Genomic_DNA"/>
</dbReference>
<protein>
    <recommendedName>
        <fullName evidence="3">Reverse transcriptase zinc-binding domain-containing protein</fullName>
    </recommendedName>
</protein>
<comment type="caution">
    <text evidence="1">The sequence shown here is derived from an EMBL/GenBank/DDBJ whole genome shotgun (WGS) entry which is preliminary data.</text>
</comment>
<evidence type="ECO:0000313" key="2">
    <source>
        <dbReference type="Proteomes" id="UP000215335"/>
    </source>
</evidence>
<reference evidence="1 2" key="1">
    <citation type="journal article" date="2017" name="Curr. Biol.">
        <title>The Evolution of Venom by Co-option of Single-Copy Genes.</title>
        <authorList>
            <person name="Martinson E.O."/>
            <person name="Mrinalini"/>
            <person name="Kelkar Y.D."/>
            <person name="Chang C.H."/>
            <person name="Werren J.H."/>
        </authorList>
    </citation>
    <scope>NUCLEOTIDE SEQUENCE [LARGE SCALE GENOMIC DNA]</scope>
    <source>
        <strain evidence="1 2">Alberta</strain>
        <tissue evidence="1">Whole body</tissue>
    </source>
</reference>
<organism evidence="1 2">
    <name type="scientific">Trichomalopsis sarcophagae</name>
    <dbReference type="NCBI Taxonomy" id="543379"/>
    <lineage>
        <taxon>Eukaryota</taxon>
        <taxon>Metazoa</taxon>
        <taxon>Ecdysozoa</taxon>
        <taxon>Arthropoda</taxon>
        <taxon>Hexapoda</taxon>
        <taxon>Insecta</taxon>
        <taxon>Pterygota</taxon>
        <taxon>Neoptera</taxon>
        <taxon>Endopterygota</taxon>
        <taxon>Hymenoptera</taxon>
        <taxon>Apocrita</taxon>
        <taxon>Proctotrupomorpha</taxon>
        <taxon>Chalcidoidea</taxon>
        <taxon>Pteromalidae</taxon>
        <taxon>Pteromalinae</taxon>
        <taxon>Trichomalopsis</taxon>
    </lineage>
</organism>
<sequence length="119" mass="13486">MRELQPAPTSSTGSFDTFSHNNGYRIKVYRSAECPICPGIDEDVEHVLFHCPRFLEERQQFQKYWSGPLTLEGLGACLLESQSGWDAVVTLAINIIERLNLIRREEETRGNVGNNTSQT</sequence>
<name>A0A232ERA1_9HYME</name>
<dbReference type="Proteomes" id="UP000215335">
    <property type="component" value="Unassembled WGS sequence"/>
</dbReference>
<accession>A0A232ERA1</accession>